<keyword evidence="5 6" id="KW-0472">Membrane</keyword>
<organism evidence="7 8">
    <name type="scientific">Halocaridina rubra</name>
    <name type="common">Hawaiian red shrimp</name>
    <dbReference type="NCBI Taxonomy" id="373956"/>
    <lineage>
        <taxon>Eukaryota</taxon>
        <taxon>Metazoa</taxon>
        <taxon>Ecdysozoa</taxon>
        <taxon>Arthropoda</taxon>
        <taxon>Crustacea</taxon>
        <taxon>Multicrustacea</taxon>
        <taxon>Malacostraca</taxon>
        <taxon>Eumalacostraca</taxon>
        <taxon>Eucarida</taxon>
        <taxon>Decapoda</taxon>
        <taxon>Pleocyemata</taxon>
        <taxon>Caridea</taxon>
        <taxon>Atyoidea</taxon>
        <taxon>Atyidae</taxon>
        <taxon>Halocaridina</taxon>
    </lineage>
</organism>
<feature type="transmembrane region" description="Helical" evidence="6">
    <location>
        <begin position="60"/>
        <end position="80"/>
    </location>
</feature>
<dbReference type="PANTHER" id="PTHR19282">
    <property type="entry name" value="TETRASPANIN"/>
    <property type="match status" value="1"/>
</dbReference>
<evidence type="ECO:0000256" key="4">
    <source>
        <dbReference type="ARBA" id="ARBA00022989"/>
    </source>
</evidence>
<gene>
    <name evidence="7" type="ORF">SK128_001566</name>
</gene>
<dbReference type="InterPro" id="IPR008952">
    <property type="entry name" value="Tetraspanin_EC2_sf"/>
</dbReference>
<accession>A0AAN8ZVG3</accession>
<dbReference type="PIRSF" id="PIRSF002419">
    <property type="entry name" value="Tetraspanin"/>
    <property type="match status" value="1"/>
</dbReference>
<dbReference type="Proteomes" id="UP001381693">
    <property type="component" value="Unassembled WGS sequence"/>
</dbReference>
<keyword evidence="4 6" id="KW-1133">Transmembrane helix</keyword>
<dbReference type="GO" id="GO:0005886">
    <property type="term" value="C:plasma membrane"/>
    <property type="evidence" value="ECO:0007669"/>
    <property type="project" value="TreeGrafter"/>
</dbReference>
<evidence type="ECO:0000313" key="8">
    <source>
        <dbReference type="Proteomes" id="UP001381693"/>
    </source>
</evidence>
<dbReference type="Gene3D" id="1.10.1450.10">
    <property type="entry name" value="Tetraspanin"/>
    <property type="match status" value="1"/>
</dbReference>
<comment type="similarity">
    <text evidence="2 6">Belongs to the tetraspanin (TM4SF) family.</text>
</comment>
<dbReference type="InterPro" id="IPR000301">
    <property type="entry name" value="Tetraspanin_animals"/>
</dbReference>
<evidence type="ECO:0000256" key="6">
    <source>
        <dbReference type="RuleBase" id="RU361218"/>
    </source>
</evidence>
<keyword evidence="3 6" id="KW-0812">Transmembrane</keyword>
<evidence type="ECO:0000256" key="3">
    <source>
        <dbReference type="ARBA" id="ARBA00022692"/>
    </source>
</evidence>
<feature type="transmembrane region" description="Helical" evidence="6">
    <location>
        <begin position="87"/>
        <end position="108"/>
    </location>
</feature>
<name>A0AAN8ZVG3_HALRR</name>
<evidence type="ECO:0000256" key="1">
    <source>
        <dbReference type="ARBA" id="ARBA00004141"/>
    </source>
</evidence>
<feature type="transmembrane region" description="Helical" evidence="6">
    <location>
        <begin position="224"/>
        <end position="245"/>
    </location>
</feature>
<comment type="caution">
    <text evidence="7">The sequence shown here is derived from an EMBL/GenBank/DDBJ whole genome shotgun (WGS) entry which is preliminary data.</text>
</comment>
<feature type="transmembrane region" description="Helical" evidence="6">
    <location>
        <begin position="12"/>
        <end position="34"/>
    </location>
</feature>
<proteinExistence type="inferred from homology"/>
<evidence type="ECO:0000313" key="7">
    <source>
        <dbReference type="EMBL" id="KAK7065258.1"/>
    </source>
</evidence>
<dbReference type="PANTHER" id="PTHR19282:SF534">
    <property type="entry name" value="TETRASPANIN FAMILY-RELATED"/>
    <property type="match status" value="1"/>
</dbReference>
<keyword evidence="8" id="KW-1185">Reference proteome</keyword>
<reference evidence="7 8" key="1">
    <citation type="submission" date="2023-11" db="EMBL/GenBank/DDBJ databases">
        <title>Halocaridina rubra genome assembly.</title>
        <authorList>
            <person name="Smith C."/>
        </authorList>
    </citation>
    <scope>NUCLEOTIDE SEQUENCE [LARGE SCALE GENOMIC DNA]</scope>
    <source>
        <strain evidence="7">EP-1</strain>
        <tissue evidence="7">Whole</tissue>
    </source>
</reference>
<dbReference type="EMBL" id="JAXCGZ010020837">
    <property type="protein sequence ID" value="KAK7065258.1"/>
    <property type="molecule type" value="Genomic_DNA"/>
</dbReference>
<comment type="subcellular location">
    <subcellularLocation>
        <location evidence="1 6">Membrane</location>
        <topology evidence="1 6">Multi-pass membrane protein</topology>
    </subcellularLocation>
</comment>
<evidence type="ECO:0000256" key="2">
    <source>
        <dbReference type="ARBA" id="ARBA00006840"/>
    </source>
</evidence>
<evidence type="ECO:0000256" key="5">
    <source>
        <dbReference type="ARBA" id="ARBA00023136"/>
    </source>
</evidence>
<sequence length="265" mass="30357">MGCTTCFRSFLSFVIILNMIIGLAIVGTLLWLYLDGGELWIYAYDFNIGPLIAEIQCFHYALYSLLILGAIKVFMSFIGCCSVSKKFFIPVLLFFAVQVAGLVCVYYFQENFTVDTKIALTRFVRDKYDSMNTTTDVAFDQLQKRAQCCGSEDPSDWSISTYNENSGINSYKVPISCCISTNTSICEEDRVVTNDVILDGTIHRKGCYMEILQPIYKHLYTYEFFGIVGAYILLEFIVMTLKVFACRRRHDDYEGSNMMELKPYR</sequence>
<dbReference type="SUPFAM" id="SSF48652">
    <property type="entry name" value="Tetraspanin"/>
    <property type="match status" value="1"/>
</dbReference>
<dbReference type="Pfam" id="PF00335">
    <property type="entry name" value="Tetraspanin"/>
    <property type="match status" value="1"/>
</dbReference>
<protein>
    <recommendedName>
        <fullName evidence="6">Tetraspanin</fullName>
    </recommendedName>
</protein>
<dbReference type="InterPro" id="IPR018499">
    <property type="entry name" value="Tetraspanin/Peripherin"/>
</dbReference>
<dbReference type="AlphaFoldDB" id="A0AAN8ZVG3"/>